<evidence type="ECO:0000256" key="1">
    <source>
        <dbReference type="PROSITE-ProRule" id="PRU00169"/>
    </source>
</evidence>
<dbReference type="PANTHER" id="PTHR44520">
    <property type="entry name" value="RESPONSE REGULATOR RCP1-RELATED"/>
    <property type="match status" value="1"/>
</dbReference>
<sequence>MSVKSIYIIDDDDIYVYGMRRILKSLDDTLTVNSFGNGLDALDQINHLIESDGELPCVILLDINMPVLDGWQFLEDFLQLKDERLREVKIYMVSSSVDSSEMSRAEAIPEVVEYVVKPMKKPKLMEILKGSG</sequence>
<dbReference type="GO" id="GO:0000160">
    <property type="term" value="P:phosphorelay signal transduction system"/>
    <property type="evidence" value="ECO:0007669"/>
    <property type="project" value="InterPro"/>
</dbReference>
<dbReference type="InterPro" id="IPR052893">
    <property type="entry name" value="TCS_response_regulator"/>
</dbReference>
<dbReference type="Proteomes" id="UP000468650">
    <property type="component" value="Unassembled WGS sequence"/>
</dbReference>
<dbReference type="PANTHER" id="PTHR44520:SF2">
    <property type="entry name" value="RESPONSE REGULATOR RCP1"/>
    <property type="match status" value="1"/>
</dbReference>
<gene>
    <name evidence="3" type="ORF">F8C67_05420</name>
</gene>
<feature type="modified residue" description="4-aspartylphosphate" evidence="1">
    <location>
        <position position="62"/>
    </location>
</feature>
<feature type="domain" description="Response regulatory" evidence="2">
    <location>
        <begin position="5"/>
        <end position="132"/>
    </location>
</feature>
<evidence type="ECO:0000259" key="2">
    <source>
        <dbReference type="PROSITE" id="PS50110"/>
    </source>
</evidence>
<comment type="caution">
    <text evidence="3">The sequence shown here is derived from an EMBL/GenBank/DDBJ whole genome shotgun (WGS) entry which is preliminary data.</text>
</comment>
<evidence type="ECO:0000313" key="3">
    <source>
        <dbReference type="EMBL" id="KAB2813601.1"/>
    </source>
</evidence>
<dbReference type="SMART" id="SM00448">
    <property type="entry name" value="REC"/>
    <property type="match status" value="1"/>
</dbReference>
<keyword evidence="1" id="KW-0597">Phosphoprotein</keyword>
<dbReference type="Gene3D" id="3.40.50.2300">
    <property type="match status" value="1"/>
</dbReference>
<dbReference type="AlphaFoldDB" id="A0A6N6RJ79"/>
<dbReference type="InterPro" id="IPR001789">
    <property type="entry name" value="Sig_transdc_resp-reg_receiver"/>
</dbReference>
<proteinExistence type="predicted"/>
<dbReference type="Pfam" id="PF00072">
    <property type="entry name" value="Response_reg"/>
    <property type="match status" value="1"/>
</dbReference>
<dbReference type="InterPro" id="IPR011006">
    <property type="entry name" value="CheY-like_superfamily"/>
</dbReference>
<reference evidence="3 4" key="1">
    <citation type="submission" date="2019-09" db="EMBL/GenBank/DDBJ databases">
        <title>Genomes of family Cryomorphaceae.</title>
        <authorList>
            <person name="Bowman J.P."/>
        </authorList>
    </citation>
    <scope>NUCLEOTIDE SEQUENCE [LARGE SCALE GENOMIC DNA]</scope>
    <source>
        <strain evidence="3 4">LMG 25704</strain>
    </source>
</reference>
<dbReference type="RefSeq" id="WP_151666803.1">
    <property type="nucleotide sequence ID" value="NZ_WBVO01000003.1"/>
</dbReference>
<evidence type="ECO:0000313" key="4">
    <source>
        <dbReference type="Proteomes" id="UP000468650"/>
    </source>
</evidence>
<keyword evidence="4" id="KW-1185">Reference proteome</keyword>
<name>A0A6N6RJ79_9FLAO</name>
<dbReference type="PROSITE" id="PS50110">
    <property type="entry name" value="RESPONSE_REGULATORY"/>
    <property type="match status" value="1"/>
</dbReference>
<dbReference type="OrthoDB" id="673128at2"/>
<dbReference type="EMBL" id="WBVO01000003">
    <property type="protein sequence ID" value="KAB2813601.1"/>
    <property type="molecule type" value="Genomic_DNA"/>
</dbReference>
<dbReference type="SUPFAM" id="SSF52172">
    <property type="entry name" value="CheY-like"/>
    <property type="match status" value="1"/>
</dbReference>
<protein>
    <submittedName>
        <fullName evidence="3">Response regulator</fullName>
    </submittedName>
</protein>
<organism evidence="3 4">
    <name type="scientific">Phaeocystidibacter luteus</name>
    <dbReference type="NCBI Taxonomy" id="911197"/>
    <lineage>
        <taxon>Bacteria</taxon>
        <taxon>Pseudomonadati</taxon>
        <taxon>Bacteroidota</taxon>
        <taxon>Flavobacteriia</taxon>
        <taxon>Flavobacteriales</taxon>
        <taxon>Phaeocystidibacteraceae</taxon>
        <taxon>Phaeocystidibacter</taxon>
    </lineage>
</organism>
<accession>A0A6N6RJ79</accession>